<dbReference type="HOGENOM" id="CLU_007814_0_0_7"/>
<dbReference type="Pfam" id="PF13116">
    <property type="entry name" value="YhdP"/>
    <property type="match status" value="1"/>
</dbReference>
<accession>A0A0A8H995</accession>
<proteinExistence type="predicted"/>
<dbReference type="KEGG" id="csm:CSUB8521_0876"/>
<feature type="domain" description="YhdP central" evidence="2">
    <location>
        <begin position="576"/>
        <end position="827"/>
    </location>
</feature>
<name>A0A0A8H995_9BACT</name>
<dbReference type="OrthoDB" id="5332226at2"/>
<dbReference type="AlphaFoldDB" id="A0A0A8H995"/>
<feature type="transmembrane region" description="Helical" evidence="1">
    <location>
        <begin position="16"/>
        <end position="34"/>
    </location>
</feature>
<evidence type="ECO:0000256" key="1">
    <source>
        <dbReference type="SAM" id="Phobius"/>
    </source>
</evidence>
<sequence length="856" mass="98946">MDKRKIKTKSQHIKKILKFLALPIIFFIALFIYLKNGIYIEKIEIASINLEKLYIKLDKKLILNAKKITINSHNQKGQNDTSASKAIKIIKDVKYLYWFFQEVSIGEILVNNYPVEFVYKNDLFFVNGEDLLIKLNLKVDDKKIQVDVNNFLLKDYDLNIMGTLMVNPKTKFYTFRGKLESDFIKSDVKFSLKREEVAYELKNISTNNISKIFRILTENGVKLPTNLDLWVGGKVKADFYFIEELNGFADFGKHRYYLDDIKAKGYVNNLRVVLDKGIDPIVSPFVRLEFAKQRLDFIYDELHFNNYELTQSQIYIDNMLNEKAGIYIRIKSDNARADYRVNKILLLYDIKLPFLQNNGITKTDLILKIPFEHPEKIAYNGSFNMINSNINISDFKIAQANVTLKKDRLDIQNASVQSSIVNGDFNASVDLKQKKGDFETFITNLDLPQDSLKMENKFLDLNLDFDKNINLYNKEFTTTLNFDQGMFVYVEKLAKYKNYSKLMQKNKIHDGELSLNTLNFQDFNVDINNTTFESFLLYKDNNPYEYDSFSIKIKGEDFNLTSASGSIFAQKDNDDVNITLNNINLLISQQDTENTLDALENLTYNISGKNIDLILKDFNKTLDFDQFSANVKKDFVKAQANRGESKFNFLLKENQMQIRALKMDDDFLNTFMRQNAFEKGEFNLYIDGNSTDFFKGKFLFKDTYLKDLKFHQQLLSFIDTIPSLLLFKAPTFNEKGFSIENAGVSFSRKKDLFEIDALNFNGDSADILGQAKVNLRSGQVDGLLELRTLKSASSVISKVPIINQIILGKDRQISTQIKLDGTLDNPEFKTQLIAQSLQLPYHLIKNIFELPANLVK</sequence>
<dbReference type="RefSeq" id="WP_069106923.1">
    <property type="nucleotide sequence ID" value="NZ_CP007772.1"/>
</dbReference>
<keyword evidence="1" id="KW-0472">Membrane</keyword>
<dbReference type="EMBL" id="CP007772">
    <property type="protein sequence ID" value="AJC90718.1"/>
    <property type="molecule type" value="Genomic_DNA"/>
</dbReference>
<keyword evidence="1" id="KW-1133">Transmembrane helix</keyword>
<gene>
    <name evidence="3" type="ORF">CSUB8521_0876</name>
</gene>
<protein>
    <submittedName>
        <fullName evidence="3">AsmA family protein (DUF3971 domain)</fullName>
    </submittedName>
</protein>
<organism evidence="3 4">
    <name type="scientific">Campylobacter subantarcticus LMG 24374</name>
    <dbReference type="NCBI Taxonomy" id="1388751"/>
    <lineage>
        <taxon>Bacteria</taxon>
        <taxon>Pseudomonadati</taxon>
        <taxon>Campylobacterota</taxon>
        <taxon>Epsilonproteobacteria</taxon>
        <taxon>Campylobacterales</taxon>
        <taxon>Campylobacteraceae</taxon>
        <taxon>Campylobacter</taxon>
    </lineage>
</organism>
<reference evidence="3 4" key="1">
    <citation type="journal article" date="2014" name="Genome Biol. Evol.">
        <title>Comparative Genomics of the Campylobacter lari Group.</title>
        <authorList>
            <person name="Miller W.G."/>
            <person name="Yee E."/>
            <person name="Chapman M.H."/>
            <person name="Smith T.P."/>
            <person name="Bono J.L."/>
            <person name="Huynh S."/>
            <person name="Parker C.T."/>
            <person name="Vandamme P."/>
            <person name="Luong K."/>
            <person name="Korlach J."/>
        </authorList>
    </citation>
    <scope>NUCLEOTIDE SEQUENCE [LARGE SCALE GENOMIC DNA]</scope>
    <source>
        <strain evidence="3 4">LMG 24374</strain>
    </source>
</reference>
<dbReference type="Proteomes" id="UP000031135">
    <property type="component" value="Chromosome"/>
</dbReference>
<keyword evidence="1" id="KW-0812">Transmembrane</keyword>
<evidence type="ECO:0000313" key="3">
    <source>
        <dbReference type="EMBL" id="AJC90718.1"/>
    </source>
</evidence>
<dbReference type="InterPro" id="IPR025263">
    <property type="entry name" value="YhdP_central"/>
</dbReference>
<evidence type="ECO:0000313" key="4">
    <source>
        <dbReference type="Proteomes" id="UP000031135"/>
    </source>
</evidence>
<evidence type="ECO:0000259" key="2">
    <source>
        <dbReference type="Pfam" id="PF13116"/>
    </source>
</evidence>